<dbReference type="HOGENOM" id="CLU_2695865_0_0_2"/>
<evidence type="ECO:0000313" key="3">
    <source>
        <dbReference type="Proteomes" id="UP000003980"/>
    </source>
</evidence>
<evidence type="ECO:0000313" key="2">
    <source>
        <dbReference type="EMBL" id="EHP68363.1"/>
    </source>
</evidence>
<dbReference type="EMBL" id="JH597770">
    <property type="protein sequence ID" value="EHP68363.1"/>
    <property type="molecule type" value="Genomic_DNA"/>
</dbReference>
<protein>
    <submittedName>
        <fullName evidence="2">Uncharacterized protein</fullName>
    </submittedName>
</protein>
<keyword evidence="3" id="KW-1185">Reference proteome</keyword>
<evidence type="ECO:0000256" key="1">
    <source>
        <dbReference type="SAM" id="Phobius"/>
    </source>
</evidence>
<dbReference type="AlphaFoldDB" id="H2C887"/>
<keyword evidence="1" id="KW-0812">Transmembrane</keyword>
<reference evidence="2 3" key="1">
    <citation type="submission" date="2012-01" db="EMBL/GenBank/DDBJ databases">
        <title>Improved High-Quality Draft sequence of Metallosphaera yellowstonensis MK1.</title>
        <authorList>
            <consortium name="US DOE Joint Genome Institute"/>
            <person name="Lucas S."/>
            <person name="Han J."/>
            <person name="Cheng J.-F."/>
            <person name="Goodwin L."/>
            <person name="Pitluck S."/>
            <person name="Peters L."/>
            <person name="Teshima H."/>
            <person name="Detter J.C."/>
            <person name="Han C."/>
            <person name="Tapia R."/>
            <person name="Land M."/>
            <person name="Hauser L."/>
            <person name="Kyrpides N."/>
            <person name="Kozubal M."/>
            <person name="Macur R.E."/>
            <person name="Jay Z."/>
            <person name="Inskeep W."/>
            <person name="Woyke T."/>
        </authorList>
    </citation>
    <scope>NUCLEOTIDE SEQUENCE [LARGE SCALE GENOMIC DNA]</scope>
    <source>
        <strain evidence="2 3">MK1</strain>
    </source>
</reference>
<feature type="transmembrane region" description="Helical" evidence="1">
    <location>
        <begin position="43"/>
        <end position="67"/>
    </location>
</feature>
<keyword evidence="1" id="KW-1133">Transmembrane helix</keyword>
<dbReference type="STRING" id="671065.MetMK1DRAFT_00027930"/>
<gene>
    <name evidence="2" type="ORF">MetMK1DRAFT_00027930</name>
</gene>
<accession>H2C887</accession>
<proteinExistence type="predicted"/>
<organism evidence="2 3">
    <name type="scientific">Metallosphaera yellowstonensis MK1</name>
    <dbReference type="NCBI Taxonomy" id="671065"/>
    <lineage>
        <taxon>Archaea</taxon>
        <taxon>Thermoproteota</taxon>
        <taxon>Thermoprotei</taxon>
        <taxon>Sulfolobales</taxon>
        <taxon>Sulfolobaceae</taxon>
        <taxon>Metallosphaera</taxon>
    </lineage>
</organism>
<name>H2C887_9CREN</name>
<dbReference type="Proteomes" id="UP000003980">
    <property type="component" value="Unassembled WGS sequence"/>
</dbReference>
<sequence>MSLVLKPYALGFVSITRIMSYRLRDSKEWKGKLALYPRNVKRLGYSLVMSAIGVLALGDCAFCVNYADYSRVI</sequence>
<keyword evidence="1" id="KW-0472">Membrane</keyword>